<dbReference type="Gene3D" id="3.40.50.150">
    <property type="entry name" value="Vaccinia Virus protein VP39"/>
    <property type="match status" value="1"/>
</dbReference>
<dbReference type="InterPro" id="IPR016461">
    <property type="entry name" value="COMT-like"/>
</dbReference>
<dbReference type="EMBL" id="JASBNA010000005">
    <property type="protein sequence ID" value="KAK7691438.1"/>
    <property type="molecule type" value="Genomic_DNA"/>
</dbReference>
<dbReference type="Pfam" id="PF00891">
    <property type="entry name" value="Methyltransf_2"/>
    <property type="match status" value="1"/>
</dbReference>
<dbReference type="SUPFAM" id="SSF46785">
    <property type="entry name" value="Winged helix' DNA-binding domain"/>
    <property type="match status" value="1"/>
</dbReference>
<evidence type="ECO:0000256" key="1">
    <source>
        <dbReference type="ARBA" id="ARBA00022603"/>
    </source>
</evidence>
<dbReference type="GO" id="GO:0046983">
    <property type="term" value="F:protein dimerization activity"/>
    <property type="evidence" value="ECO:0007669"/>
    <property type="project" value="InterPro"/>
</dbReference>
<feature type="domain" description="O-methyltransferase dimerisation" evidence="5">
    <location>
        <begin position="79"/>
        <end position="155"/>
    </location>
</feature>
<dbReference type="Gene3D" id="1.10.10.10">
    <property type="entry name" value="Winged helix-like DNA-binding domain superfamily/Winged helix DNA-binding domain"/>
    <property type="match status" value="1"/>
</dbReference>
<keyword evidence="3" id="KW-0949">S-adenosyl-L-methionine</keyword>
<name>A0AAW0GDC1_9APHY</name>
<protein>
    <recommendedName>
        <fullName evidence="8">O-methyltransferase domain-containing protein</fullName>
    </recommendedName>
</protein>
<evidence type="ECO:0000256" key="3">
    <source>
        <dbReference type="ARBA" id="ARBA00022691"/>
    </source>
</evidence>
<reference evidence="6 7" key="1">
    <citation type="submission" date="2022-09" db="EMBL/GenBank/DDBJ databases">
        <authorList>
            <person name="Palmer J.M."/>
        </authorList>
    </citation>
    <scope>NUCLEOTIDE SEQUENCE [LARGE SCALE GENOMIC DNA]</scope>
    <source>
        <strain evidence="6 7">DSM 7382</strain>
    </source>
</reference>
<dbReference type="Proteomes" id="UP001385951">
    <property type="component" value="Unassembled WGS sequence"/>
</dbReference>
<dbReference type="Pfam" id="PF08100">
    <property type="entry name" value="Dimerisation"/>
    <property type="match status" value="1"/>
</dbReference>
<evidence type="ECO:0000259" key="5">
    <source>
        <dbReference type="Pfam" id="PF08100"/>
    </source>
</evidence>
<gene>
    <name evidence="6" type="ORF">QCA50_004837</name>
</gene>
<proteinExistence type="predicted"/>
<evidence type="ECO:0000313" key="6">
    <source>
        <dbReference type="EMBL" id="KAK7691438.1"/>
    </source>
</evidence>
<keyword evidence="2" id="KW-0808">Transferase</keyword>
<dbReference type="PROSITE" id="PS51683">
    <property type="entry name" value="SAM_OMT_II"/>
    <property type="match status" value="1"/>
</dbReference>
<dbReference type="GO" id="GO:0032259">
    <property type="term" value="P:methylation"/>
    <property type="evidence" value="ECO:0007669"/>
    <property type="project" value="UniProtKB-KW"/>
</dbReference>
<sequence>MSSQLSELVALITKATKVVEAEFAKSAKPEIPSLDDTAPHPLDGLSSMETKEAVAIIEGACAQLCALVARPSHTVLNKMFGIFEPACMNVVVTFKIPDLLLDNPKGLHVSELSKLSGCEQGKLARILRLLATKHCFVEVERDVFSNNRLSMMLLSTNGLSNLTFHITDDANKCASVLSDNLTDPNWGHSYSPSQTPFNTYTKYSDTFFSYFDTPEGKSMGHRFGLGMQGWGQGTEAGAVVRDYPWQDLPEDATVCDVGGGIGHISMQLYKAHPKLRIILQDLPDTIKQAESEVWPSLCPEAIEKQRVQFKPFDFFAESPASGCDIYFVRHFHCIIYIPLSK</sequence>
<evidence type="ECO:0000313" key="7">
    <source>
        <dbReference type="Proteomes" id="UP001385951"/>
    </source>
</evidence>
<dbReference type="InterPro" id="IPR036390">
    <property type="entry name" value="WH_DNA-bd_sf"/>
</dbReference>
<evidence type="ECO:0000259" key="4">
    <source>
        <dbReference type="Pfam" id="PF00891"/>
    </source>
</evidence>
<dbReference type="GO" id="GO:0008171">
    <property type="term" value="F:O-methyltransferase activity"/>
    <property type="evidence" value="ECO:0007669"/>
    <property type="project" value="InterPro"/>
</dbReference>
<accession>A0AAW0GDC1</accession>
<dbReference type="PANTHER" id="PTHR43712">
    <property type="entry name" value="PUTATIVE (AFU_ORTHOLOGUE AFUA_4G14580)-RELATED"/>
    <property type="match status" value="1"/>
</dbReference>
<keyword evidence="7" id="KW-1185">Reference proteome</keyword>
<dbReference type="InterPro" id="IPR029063">
    <property type="entry name" value="SAM-dependent_MTases_sf"/>
</dbReference>
<dbReference type="InterPro" id="IPR012967">
    <property type="entry name" value="COMT_dimerisation"/>
</dbReference>
<evidence type="ECO:0000256" key="2">
    <source>
        <dbReference type="ARBA" id="ARBA00022679"/>
    </source>
</evidence>
<dbReference type="InterPro" id="IPR001077">
    <property type="entry name" value="COMT_C"/>
</dbReference>
<evidence type="ECO:0008006" key="8">
    <source>
        <dbReference type="Google" id="ProtNLM"/>
    </source>
</evidence>
<keyword evidence="1" id="KW-0489">Methyltransferase</keyword>
<dbReference type="AlphaFoldDB" id="A0AAW0GDC1"/>
<comment type="caution">
    <text evidence="6">The sequence shown here is derived from an EMBL/GenBank/DDBJ whole genome shotgun (WGS) entry which is preliminary data.</text>
</comment>
<organism evidence="6 7">
    <name type="scientific">Cerrena zonata</name>
    <dbReference type="NCBI Taxonomy" id="2478898"/>
    <lineage>
        <taxon>Eukaryota</taxon>
        <taxon>Fungi</taxon>
        <taxon>Dikarya</taxon>
        <taxon>Basidiomycota</taxon>
        <taxon>Agaricomycotina</taxon>
        <taxon>Agaricomycetes</taxon>
        <taxon>Polyporales</taxon>
        <taxon>Cerrenaceae</taxon>
        <taxon>Cerrena</taxon>
    </lineage>
</organism>
<dbReference type="InterPro" id="IPR036388">
    <property type="entry name" value="WH-like_DNA-bd_sf"/>
</dbReference>
<dbReference type="SUPFAM" id="SSF53335">
    <property type="entry name" value="S-adenosyl-L-methionine-dependent methyltransferases"/>
    <property type="match status" value="1"/>
</dbReference>
<dbReference type="PANTHER" id="PTHR43712:SF2">
    <property type="entry name" value="O-METHYLTRANSFERASE CICE"/>
    <property type="match status" value="1"/>
</dbReference>
<feature type="domain" description="O-methyltransferase C-terminal" evidence="4">
    <location>
        <begin position="252"/>
        <end position="327"/>
    </location>
</feature>